<keyword evidence="4" id="KW-1185">Reference proteome</keyword>
<accession>A0A5N5X135</accession>
<feature type="domain" description="DUF7099" evidence="2">
    <location>
        <begin position="810"/>
        <end position="929"/>
    </location>
</feature>
<feature type="region of interest" description="Disordered" evidence="1">
    <location>
        <begin position="472"/>
        <end position="537"/>
    </location>
</feature>
<organism evidence="3 4">
    <name type="scientific">Aspergillus leporis</name>
    <dbReference type="NCBI Taxonomy" id="41062"/>
    <lineage>
        <taxon>Eukaryota</taxon>
        <taxon>Fungi</taxon>
        <taxon>Dikarya</taxon>
        <taxon>Ascomycota</taxon>
        <taxon>Pezizomycotina</taxon>
        <taxon>Eurotiomycetes</taxon>
        <taxon>Eurotiomycetidae</taxon>
        <taxon>Eurotiales</taxon>
        <taxon>Aspergillaceae</taxon>
        <taxon>Aspergillus</taxon>
        <taxon>Aspergillus subgen. Circumdati</taxon>
    </lineage>
</organism>
<feature type="compositionally biased region" description="Low complexity" evidence="1">
    <location>
        <begin position="480"/>
        <end position="506"/>
    </location>
</feature>
<dbReference type="AlphaFoldDB" id="A0A5N5X135"/>
<evidence type="ECO:0000256" key="1">
    <source>
        <dbReference type="SAM" id="MobiDB-lite"/>
    </source>
</evidence>
<dbReference type="InterPro" id="IPR055525">
    <property type="entry name" value="DUF7099"/>
</dbReference>
<reference evidence="3 4" key="1">
    <citation type="submission" date="2019-04" db="EMBL/GenBank/DDBJ databases">
        <title>Friends and foes A comparative genomics study of 23 Aspergillus species from section Flavi.</title>
        <authorList>
            <consortium name="DOE Joint Genome Institute"/>
            <person name="Kjaerbolling I."/>
            <person name="Vesth T."/>
            <person name="Frisvad J.C."/>
            <person name="Nybo J.L."/>
            <person name="Theobald S."/>
            <person name="Kildgaard S."/>
            <person name="Isbrandt T."/>
            <person name="Kuo A."/>
            <person name="Sato A."/>
            <person name="Lyhne E.K."/>
            <person name="Kogle M.E."/>
            <person name="Wiebenga A."/>
            <person name="Kun R.S."/>
            <person name="Lubbers R.J."/>
            <person name="Makela M.R."/>
            <person name="Barry K."/>
            <person name="Chovatia M."/>
            <person name="Clum A."/>
            <person name="Daum C."/>
            <person name="Haridas S."/>
            <person name="He G."/>
            <person name="LaButti K."/>
            <person name="Lipzen A."/>
            <person name="Mondo S."/>
            <person name="Riley R."/>
            <person name="Salamov A."/>
            <person name="Simmons B.A."/>
            <person name="Magnuson J.K."/>
            <person name="Henrissat B."/>
            <person name="Mortensen U.H."/>
            <person name="Larsen T.O."/>
            <person name="Devries R.P."/>
            <person name="Grigoriev I.V."/>
            <person name="Machida M."/>
            <person name="Baker S.E."/>
            <person name="Andersen M.R."/>
        </authorList>
    </citation>
    <scope>NUCLEOTIDE SEQUENCE [LARGE SCALE GENOMIC DNA]</scope>
    <source>
        <strain evidence="3 4">CBS 151.66</strain>
    </source>
</reference>
<proteinExistence type="predicted"/>
<name>A0A5N5X135_9EURO</name>
<dbReference type="SUPFAM" id="SSF82171">
    <property type="entry name" value="DPP6 N-terminal domain-like"/>
    <property type="match status" value="1"/>
</dbReference>
<protein>
    <recommendedName>
        <fullName evidence="2">DUF7099 domain-containing protein</fullName>
    </recommendedName>
</protein>
<dbReference type="Proteomes" id="UP000326565">
    <property type="component" value="Unassembled WGS sequence"/>
</dbReference>
<dbReference type="OrthoDB" id="5411560at2759"/>
<dbReference type="EMBL" id="ML732222">
    <property type="protein sequence ID" value="KAB8073695.1"/>
    <property type="molecule type" value="Genomic_DNA"/>
</dbReference>
<evidence type="ECO:0000313" key="3">
    <source>
        <dbReference type="EMBL" id="KAB8073695.1"/>
    </source>
</evidence>
<evidence type="ECO:0000313" key="4">
    <source>
        <dbReference type="Proteomes" id="UP000326565"/>
    </source>
</evidence>
<evidence type="ECO:0000259" key="2">
    <source>
        <dbReference type="Pfam" id="PF23388"/>
    </source>
</evidence>
<gene>
    <name evidence="3" type="ORF">BDV29DRAFT_174987</name>
</gene>
<sequence>MSHPLVAAVWEQLRRRDITNILREIIGEHATELAIFQAEDASDAKVEHLMRSVFWIKAIFDLQRAYLQGLTNFDDGNQCSPPYQLPSEVVFSTLMYLVQVKPKLFPCDKPANPELVRYRQSLALALLAGARLLLLRGESIYYEMKFNLERAIRSAWQDPELPSAERFLVNNLLPKVIDSIESSDSEKGHMFFSASGGGNPRSVASESYPFLVGTETRLTDLLTALITDNTDQLTPFLSLFDMLWAAESTMVQSHIDRRRISQEQGHILTTALNVDESFDRARESRMKLARTFLAAFDDEFTTPSLQILATVILSQNAEGHPPLQTRRIRDTWAQLSRIREVCEGSLNHLVRWLINRRVQLWDCNGELEAVSHDYQQNLTHWLQNSPFQEGGQSMRQDEVIYSVDCPAVHSFPRAVLEERLRGSDRNAHEQLRGNSQFLTLNMSCPLCPANTRIQHARIVETARLAQSRIGFESGSNRSCSLPDSLSRDTTSSSSLSHSTSRSSVRIESSEGTRSPISPITYKAGFGGMNNKQSPTTASETLGSFLMRSKPEPSYEKPMTRSFPRELKSVTLPFSNGASIFRRVSAKKNQLPREPRFCFSASGNNLLLWGVGSNWVTKFEIPCVGGQKPKGLKYDVSGVQYVAAGDQLCAMIAAVGEHYELLVFKGSGLSPEAHLPIEIHHPSLPPIHMIMSRDDKYIAFTLKNEVRVYEIVSNGIRRVSFGGSGDPGARLSEMSPGPTHILKPLGSDGIQDHGQEVITERKLQFSVDGKYFVIATHLSDCNAYVDVWDFSLKRWDTVPGRSTSFRLSHRTTNNKDLTCVFYDTVHHAVLLPAFFEKECPISSSIADKDTHSDARIIHAAQSPSGSQFAIANGMNQIYLFDSKASGALRVSRMKKASHKISSSVFRPGYMTLSFPQDDEVLLFWMDSGKLMLRTVRLYDGFQTCKDYDLRSDFDRLMAERSTNVDVQLRRTSLLSNLQNTEMDGFISMTSRPKLAELAST</sequence>
<dbReference type="Pfam" id="PF23388">
    <property type="entry name" value="DUF7099"/>
    <property type="match status" value="1"/>
</dbReference>